<dbReference type="EMBL" id="CP042582">
    <property type="protein sequence ID" value="QEX23242.1"/>
    <property type="molecule type" value="Genomic_DNA"/>
</dbReference>
<accession>A0A5J6MZP4</accession>
<dbReference type="Proteomes" id="UP000325797">
    <property type="component" value="Chromosome"/>
</dbReference>
<dbReference type="AlphaFoldDB" id="A0A5J6MZP4"/>
<dbReference type="RefSeq" id="WP_151118655.1">
    <property type="nucleotide sequence ID" value="NZ_CP042582.1"/>
</dbReference>
<feature type="domain" description="GTPase-associated system helical" evidence="1">
    <location>
        <begin position="167"/>
        <end position="333"/>
    </location>
</feature>
<evidence type="ECO:0000313" key="3">
    <source>
        <dbReference type="Proteomes" id="UP000325797"/>
    </source>
</evidence>
<dbReference type="OrthoDB" id="6637879at2"/>
<dbReference type="Pfam" id="PF19994">
    <property type="entry name" value="GASH"/>
    <property type="match status" value="2"/>
</dbReference>
<keyword evidence="3" id="KW-1185">Reference proteome</keyword>
<protein>
    <recommendedName>
        <fullName evidence="1">GTPase-associated system helical domain-containing protein</fullName>
    </recommendedName>
</protein>
<evidence type="ECO:0000259" key="1">
    <source>
        <dbReference type="Pfam" id="PF19994"/>
    </source>
</evidence>
<proteinExistence type="predicted"/>
<gene>
    <name evidence="2" type="ORF">FRZ61_31780</name>
</gene>
<dbReference type="InterPro" id="IPR045523">
    <property type="entry name" value="GASH"/>
</dbReference>
<sequence>MLNTATCVRIFDANPTDDFVEKRGAAIKELSDGFRKKRSVDEILQMAADLVTATGSKEQMPTSLAAMVEAALQNQSQSFVRDSEELQMLVCALAAANAVIGGASPSSITYSTNDLLAVSLWLGFSFQPPRSEPKLEALRSDVLETARTLVSNSATSGRRRALVPEFSVSLAEEELSRFDEDFKAGTEKTINALRTNAALDREELELLWWVLGDWSTSLGSAFSKAESVASALAAGIEGGGLLRRLPAEAHKHIVLRGVSESAKLTASELVAALGASREKLAAVHSKNARVATFPNVFVVLSLLATGHTKAPGAKLKRPLREWASRAFVESTILHLSTIIAPEAIY</sequence>
<dbReference type="KEGG" id="hadh:FRZ61_31780"/>
<evidence type="ECO:0000313" key="2">
    <source>
        <dbReference type="EMBL" id="QEX23242.1"/>
    </source>
</evidence>
<feature type="domain" description="GTPase-associated system helical" evidence="1">
    <location>
        <begin position="7"/>
        <end position="154"/>
    </location>
</feature>
<reference evidence="2 3" key="1">
    <citation type="submission" date="2019-08" db="EMBL/GenBank/DDBJ databases">
        <title>Hyperibacter terrae gen. nov., sp. nov. and Hyperibacter viscosus sp. nov., two new members in the family Rhodospirillaceae isolated from the rhizosphere of Hypericum perforatum.</title>
        <authorList>
            <person name="Noviana Z."/>
        </authorList>
    </citation>
    <scope>NUCLEOTIDE SEQUENCE [LARGE SCALE GENOMIC DNA]</scope>
    <source>
        <strain evidence="2 3">R5959</strain>
    </source>
</reference>
<name>A0A5J6MZP4_9PROT</name>
<organism evidence="2 3">
    <name type="scientific">Hypericibacter adhaerens</name>
    <dbReference type="NCBI Taxonomy" id="2602016"/>
    <lineage>
        <taxon>Bacteria</taxon>
        <taxon>Pseudomonadati</taxon>
        <taxon>Pseudomonadota</taxon>
        <taxon>Alphaproteobacteria</taxon>
        <taxon>Rhodospirillales</taxon>
        <taxon>Dongiaceae</taxon>
        <taxon>Hypericibacter</taxon>
    </lineage>
</organism>